<protein>
    <recommendedName>
        <fullName evidence="6 9">UDP-glucose 4-epimerase</fullName>
        <ecNumber evidence="5 9">5.1.3.2</ecNumber>
    </recommendedName>
</protein>
<gene>
    <name evidence="11" type="primary">galE</name>
    <name evidence="11" type="ORF">FJU11_11325</name>
</gene>
<dbReference type="AlphaFoldDB" id="A0A506TZR4"/>
<evidence type="ECO:0000256" key="4">
    <source>
        <dbReference type="ARBA" id="ARBA00007637"/>
    </source>
</evidence>
<dbReference type="OrthoDB" id="9801785at2"/>
<reference evidence="11 12" key="1">
    <citation type="submission" date="2019-06" db="EMBL/GenBank/DDBJ databases">
        <authorList>
            <person name="Li M."/>
        </authorList>
    </citation>
    <scope>NUCLEOTIDE SEQUENCE [LARGE SCALE GENOMIC DNA]</scope>
    <source>
        <strain evidence="11 12">BGMRC6574</strain>
    </source>
</reference>
<dbReference type="PANTHER" id="PTHR43725:SF47">
    <property type="entry name" value="UDP-GLUCOSE 4-EPIMERASE"/>
    <property type="match status" value="1"/>
</dbReference>
<evidence type="ECO:0000256" key="3">
    <source>
        <dbReference type="ARBA" id="ARBA00004947"/>
    </source>
</evidence>
<evidence type="ECO:0000256" key="8">
    <source>
        <dbReference type="ARBA" id="ARBA00023235"/>
    </source>
</evidence>
<dbReference type="GO" id="GO:0003978">
    <property type="term" value="F:UDP-glucose 4-epimerase activity"/>
    <property type="evidence" value="ECO:0007669"/>
    <property type="project" value="UniProtKB-UniRule"/>
</dbReference>
<keyword evidence="7 9" id="KW-0520">NAD</keyword>
<dbReference type="PANTHER" id="PTHR43725">
    <property type="entry name" value="UDP-GLUCOSE 4-EPIMERASE"/>
    <property type="match status" value="1"/>
</dbReference>
<evidence type="ECO:0000256" key="9">
    <source>
        <dbReference type="RuleBase" id="RU366046"/>
    </source>
</evidence>
<dbReference type="RefSeq" id="WP_141167166.1">
    <property type="nucleotide sequence ID" value="NZ_VHLH01000020.1"/>
</dbReference>
<evidence type="ECO:0000256" key="6">
    <source>
        <dbReference type="ARBA" id="ARBA00018569"/>
    </source>
</evidence>
<evidence type="ECO:0000259" key="10">
    <source>
        <dbReference type="Pfam" id="PF16363"/>
    </source>
</evidence>
<evidence type="ECO:0000256" key="1">
    <source>
        <dbReference type="ARBA" id="ARBA00000083"/>
    </source>
</evidence>
<dbReference type="NCBIfam" id="NF007956">
    <property type="entry name" value="PRK10675.1"/>
    <property type="match status" value="1"/>
</dbReference>
<keyword evidence="12" id="KW-1185">Reference proteome</keyword>
<name>A0A506TZR4_9HYPH</name>
<comment type="similarity">
    <text evidence="4 9">Belongs to the NAD(P)-dependent epimerase/dehydratase family.</text>
</comment>
<feature type="domain" description="NAD(P)-binding" evidence="10">
    <location>
        <begin position="4"/>
        <end position="324"/>
    </location>
</feature>
<organism evidence="11 12">
    <name type="scientific">Pararhizobium mangrovi</name>
    <dbReference type="NCBI Taxonomy" id="2590452"/>
    <lineage>
        <taxon>Bacteria</taxon>
        <taxon>Pseudomonadati</taxon>
        <taxon>Pseudomonadota</taxon>
        <taxon>Alphaproteobacteria</taxon>
        <taxon>Hyphomicrobiales</taxon>
        <taxon>Rhizobiaceae</taxon>
        <taxon>Rhizobium/Agrobacterium group</taxon>
        <taxon>Pararhizobium</taxon>
    </lineage>
</organism>
<dbReference type="Gene3D" id="3.40.50.720">
    <property type="entry name" value="NAD(P)-binding Rossmann-like Domain"/>
    <property type="match status" value="1"/>
</dbReference>
<dbReference type="InterPro" id="IPR005886">
    <property type="entry name" value="UDP_G4E"/>
</dbReference>
<keyword evidence="9" id="KW-0119">Carbohydrate metabolism</keyword>
<evidence type="ECO:0000256" key="7">
    <source>
        <dbReference type="ARBA" id="ARBA00023027"/>
    </source>
</evidence>
<dbReference type="Gene3D" id="3.90.25.10">
    <property type="entry name" value="UDP-galactose 4-epimerase, domain 1"/>
    <property type="match status" value="1"/>
</dbReference>
<proteinExistence type="inferred from homology"/>
<dbReference type="UniPathway" id="UPA00214"/>
<evidence type="ECO:0000256" key="2">
    <source>
        <dbReference type="ARBA" id="ARBA00001911"/>
    </source>
</evidence>
<comment type="subunit">
    <text evidence="9">Homodimer.</text>
</comment>
<comment type="caution">
    <text evidence="11">The sequence shown here is derived from an EMBL/GenBank/DDBJ whole genome shotgun (WGS) entry which is preliminary data.</text>
</comment>
<dbReference type="GO" id="GO:0005829">
    <property type="term" value="C:cytosol"/>
    <property type="evidence" value="ECO:0007669"/>
    <property type="project" value="TreeGrafter"/>
</dbReference>
<accession>A0A506TZR4</accession>
<dbReference type="Proteomes" id="UP000320314">
    <property type="component" value="Unassembled WGS sequence"/>
</dbReference>
<evidence type="ECO:0000313" key="12">
    <source>
        <dbReference type="Proteomes" id="UP000320314"/>
    </source>
</evidence>
<dbReference type="InterPro" id="IPR036291">
    <property type="entry name" value="NAD(P)-bd_dom_sf"/>
</dbReference>
<dbReference type="Pfam" id="PF16363">
    <property type="entry name" value="GDP_Man_Dehyd"/>
    <property type="match status" value="1"/>
</dbReference>
<keyword evidence="8 9" id="KW-0413">Isomerase</keyword>
<evidence type="ECO:0000313" key="11">
    <source>
        <dbReference type="EMBL" id="TPW27573.1"/>
    </source>
</evidence>
<dbReference type="SUPFAM" id="SSF51735">
    <property type="entry name" value="NAD(P)-binding Rossmann-fold domains"/>
    <property type="match status" value="1"/>
</dbReference>
<dbReference type="EMBL" id="VHLH01000020">
    <property type="protein sequence ID" value="TPW27573.1"/>
    <property type="molecule type" value="Genomic_DNA"/>
</dbReference>
<dbReference type="GO" id="GO:0006012">
    <property type="term" value="P:galactose metabolic process"/>
    <property type="evidence" value="ECO:0007669"/>
    <property type="project" value="UniProtKB-UniPathway"/>
</dbReference>
<comment type="pathway">
    <text evidence="3 9">Carbohydrate metabolism; galactose metabolism.</text>
</comment>
<comment type="catalytic activity">
    <reaction evidence="1 9">
        <text>UDP-alpha-D-glucose = UDP-alpha-D-galactose</text>
        <dbReference type="Rhea" id="RHEA:22168"/>
        <dbReference type="ChEBI" id="CHEBI:58885"/>
        <dbReference type="ChEBI" id="CHEBI:66914"/>
        <dbReference type="EC" id="5.1.3.2"/>
    </reaction>
</comment>
<evidence type="ECO:0000256" key="5">
    <source>
        <dbReference type="ARBA" id="ARBA00013189"/>
    </source>
</evidence>
<dbReference type="InterPro" id="IPR016040">
    <property type="entry name" value="NAD(P)-bd_dom"/>
</dbReference>
<dbReference type="EC" id="5.1.3.2" evidence="5 9"/>
<comment type="cofactor">
    <cofactor evidence="2 9">
        <name>NAD(+)</name>
        <dbReference type="ChEBI" id="CHEBI:57540"/>
    </cofactor>
</comment>
<sequence length="338" mass="36137">MTILVTGGAGYIGSHTVLALLEAGNEVVVVDSLVNANAESLRRVCALAGRHVPLERGDVRDRAFMETVLRRYGCTAVVHFAGLKAVGQSVAEPLDYYEVNVAGTVSLLQAMRASGVRSFVFSSSATVYGEPQVLPIPENHPFAPASPYGRSKAMVEEILADLAGSEAGWHIATLRYFNPVGAHESGAIGEAPSGIPDNLMPYVAKVAGGKLSHLRVFGNDYPTPDGTGVRDYIHVVDLAEGHVRALDHLAAGPGHFSVNLGTGRGTSVLELVAAFRHASNREIPCEIVERRPGDIAEYYADPALAGSLFGWQAKRSVREMCADTWNWQSKNPNGYDEA</sequence>
<dbReference type="NCBIfam" id="TIGR01179">
    <property type="entry name" value="galE"/>
    <property type="match status" value="1"/>
</dbReference>
<dbReference type="CDD" id="cd05247">
    <property type="entry name" value="UDP_G4E_1_SDR_e"/>
    <property type="match status" value="1"/>
</dbReference>